<name>A0AAQ3WQR5_PASNO</name>
<organism evidence="2 3">
    <name type="scientific">Paspalum notatum var. saurae</name>
    <dbReference type="NCBI Taxonomy" id="547442"/>
    <lineage>
        <taxon>Eukaryota</taxon>
        <taxon>Viridiplantae</taxon>
        <taxon>Streptophyta</taxon>
        <taxon>Embryophyta</taxon>
        <taxon>Tracheophyta</taxon>
        <taxon>Spermatophyta</taxon>
        <taxon>Magnoliopsida</taxon>
        <taxon>Liliopsida</taxon>
        <taxon>Poales</taxon>
        <taxon>Poaceae</taxon>
        <taxon>PACMAD clade</taxon>
        <taxon>Panicoideae</taxon>
        <taxon>Andropogonodae</taxon>
        <taxon>Paspaleae</taxon>
        <taxon>Paspalinae</taxon>
        <taxon>Paspalum</taxon>
    </lineage>
</organism>
<evidence type="ECO:0000313" key="2">
    <source>
        <dbReference type="EMBL" id="WVZ70813.1"/>
    </source>
</evidence>
<dbReference type="EMBL" id="CP144748">
    <property type="protein sequence ID" value="WVZ70813.1"/>
    <property type="molecule type" value="Genomic_DNA"/>
</dbReference>
<evidence type="ECO:0000259" key="1">
    <source>
        <dbReference type="Pfam" id="PF07727"/>
    </source>
</evidence>
<dbReference type="AlphaFoldDB" id="A0AAQ3WQR5"/>
<protein>
    <recommendedName>
        <fullName evidence="1">Reverse transcriptase Ty1/copia-type domain-containing protein</fullName>
    </recommendedName>
</protein>
<proteinExistence type="predicted"/>
<dbReference type="Proteomes" id="UP001341281">
    <property type="component" value="Chromosome 04"/>
</dbReference>
<dbReference type="InterPro" id="IPR013103">
    <property type="entry name" value="RVT_2"/>
</dbReference>
<feature type="domain" description="Reverse transcriptase Ty1/copia-type" evidence="1">
    <location>
        <begin position="11"/>
        <end position="126"/>
    </location>
</feature>
<accession>A0AAQ3WQR5</accession>
<reference evidence="2 3" key="1">
    <citation type="submission" date="2024-02" db="EMBL/GenBank/DDBJ databases">
        <title>High-quality chromosome-scale genome assembly of Pensacola bahiagrass (Paspalum notatum Flugge var. saurae).</title>
        <authorList>
            <person name="Vega J.M."/>
            <person name="Podio M."/>
            <person name="Orjuela J."/>
            <person name="Siena L.A."/>
            <person name="Pessino S.C."/>
            <person name="Combes M.C."/>
            <person name="Mariac C."/>
            <person name="Albertini E."/>
            <person name="Pupilli F."/>
            <person name="Ortiz J.P.A."/>
            <person name="Leblanc O."/>
        </authorList>
    </citation>
    <scope>NUCLEOTIDE SEQUENCE [LARGE SCALE GENOMIC DNA]</scope>
    <source>
        <strain evidence="2">R1</strain>
        <tissue evidence="2">Leaf</tissue>
    </source>
</reference>
<keyword evidence="3" id="KW-1185">Reference proteome</keyword>
<gene>
    <name evidence="2" type="ORF">U9M48_019450</name>
</gene>
<evidence type="ECO:0000313" key="3">
    <source>
        <dbReference type="Proteomes" id="UP001341281"/>
    </source>
</evidence>
<sequence>MEEEMNAIKENGTWELVEPPPSCRPISLKWVYKVKRDERGEVARDKARRVARGFVQRKGVDFSEVARMESVRLLLALAATWGWNVHHMDMKSAFLNEDLKEEVYVKQPPGYVVNGQEHRVIHLRKA</sequence>
<dbReference type="Pfam" id="PF07727">
    <property type="entry name" value="RVT_2"/>
    <property type="match status" value="1"/>
</dbReference>